<keyword evidence="6" id="KW-0458">Lysosome</keyword>
<dbReference type="PROSITE" id="PS51886">
    <property type="entry name" value="TLDC"/>
    <property type="match status" value="1"/>
</dbReference>
<evidence type="ECO:0000256" key="6">
    <source>
        <dbReference type="ARBA" id="ARBA00023228"/>
    </source>
</evidence>
<name>A0A8X8BXK6_POLSE</name>
<evidence type="ECO:0000256" key="4">
    <source>
        <dbReference type="ARBA" id="ARBA00022490"/>
    </source>
</evidence>
<dbReference type="GO" id="GO:0005634">
    <property type="term" value="C:nucleus"/>
    <property type="evidence" value="ECO:0007669"/>
    <property type="project" value="TreeGrafter"/>
</dbReference>
<dbReference type="GO" id="GO:0006979">
    <property type="term" value="P:response to oxidative stress"/>
    <property type="evidence" value="ECO:0007669"/>
    <property type="project" value="TreeGrafter"/>
</dbReference>
<evidence type="ECO:0000256" key="9">
    <source>
        <dbReference type="ARBA" id="ARBA00042134"/>
    </source>
</evidence>
<accession>A0A8X8BXK6</accession>
<dbReference type="Pfam" id="PF07534">
    <property type="entry name" value="TLD"/>
    <property type="match status" value="1"/>
</dbReference>
<protein>
    <recommendedName>
        <fullName evidence="7">MTOR-associated protein MEAK7</fullName>
    </recommendedName>
    <alternativeName>
        <fullName evidence="9">TBC/LysM-associated domain-containing protein 1</fullName>
    </alternativeName>
    <alternativeName>
        <fullName evidence="8">TLD domain-containing protein 1</fullName>
    </alternativeName>
</protein>
<feature type="domain" description="TLDc" evidence="11">
    <location>
        <begin position="137"/>
        <end position="305"/>
    </location>
</feature>
<feature type="region of interest" description="Disordered" evidence="10">
    <location>
        <begin position="333"/>
        <end position="353"/>
    </location>
</feature>
<evidence type="ECO:0000256" key="2">
    <source>
        <dbReference type="ARBA" id="ARBA00004371"/>
    </source>
</evidence>
<comment type="subcellular location">
    <subcellularLocation>
        <location evidence="3">Cytoplasm</location>
    </subcellularLocation>
    <subcellularLocation>
        <location evidence="2">Lysosome</location>
    </subcellularLocation>
    <subcellularLocation>
        <location evidence="1">Membrane</location>
    </subcellularLocation>
</comment>
<evidence type="ECO:0000256" key="7">
    <source>
        <dbReference type="ARBA" id="ARBA00039594"/>
    </source>
</evidence>
<evidence type="ECO:0000313" key="12">
    <source>
        <dbReference type="EMBL" id="KAG2469842.1"/>
    </source>
</evidence>
<feature type="non-terminal residue" evidence="12">
    <location>
        <position position="353"/>
    </location>
</feature>
<organism evidence="12 13">
    <name type="scientific">Polypterus senegalus</name>
    <name type="common">Senegal bichir</name>
    <dbReference type="NCBI Taxonomy" id="55291"/>
    <lineage>
        <taxon>Eukaryota</taxon>
        <taxon>Metazoa</taxon>
        <taxon>Chordata</taxon>
        <taxon>Craniata</taxon>
        <taxon>Vertebrata</taxon>
        <taxon>Euteleostomi</taxon>
        <taxon>Actinopterygii</taxon>
        <taxon>Polypteriformes</taxon>
        <taxon>Polypteridae</taxon>
        <taxon>Polypterus</taxon>
    </lineage>
</organism>
<sequence length="353" mass="40066">MDYVVFIHDPAGYHRGRKRELQGGPKTYLCPITQKFVKGRATDFWGEEKNFLPDPEVIQDHMNWGLGTLPGETVPMEKLLEAQCDLDTIDDFLYRVSIISTLLNLLIREGLSIPMAYDESVSILPQCKDVNWVQLRSILDLPSVMYLNSQLPAEVQHQWRLLFSTKLHGESFSRLSGRIIRKGPTVVVVKDQKKHIFGGFASHSWEFKPQFQGSNRCMLFSIYPILSVYTCTGYNDHFMYLNQGQKTMPNGLGMGGQHDYFGLWIDCDFGKGHSKAKPRCTTFNSPQLSAEEDFIIDTVEVWAVGEPPDESQIKTKSILDADPEAQALLEMVGKPQQSVGLREPEKEEEEDGK</sequence>
<gene>
    <name evidence="12" type="primary">Tldc1</name>
    <name evidence="12" type="ORF">GTO96_0022796</name>
</gene>
<dbReference type="GO" id="GO:0016020">
    <property type="term" value="C:membrane"/>
    <property type="evidence" value="ECO:0007669"/>
    <property type="project" value="UniProtKB-SubCell"/>
</dbReference>
<keyword evidence="5" id="KW-0472">Membrane</keyword>
<dbReference type="AlphaFoldDB" id="A0A8X8BXK6"/>
<dbReference type="SMART" id="SM00584">
    <property type="entry name" value="TLDc"/>
    <property type="match status" value="1"/>
</dbReference>
<feature type="non-terminal residue" evidence="12">
    <location>
        <position position="1"/>
    </location>
</feature>
<evidence type="ECO:0000256" key="1">
    <source>
        <dbReference type="ARBA" id="ARBA00004370"/>
    </source>
</evidence>
<keyword evidence="13" id="KW-1185">Reference proteome</keyword>
<reference evidence="12 13" key="1">
    <citation type="journal article" date="2021" name="Cell">
        <title>Tracing the genetic footprints of vertebrate landing in non-teleost ray-finned fishes.</title>
        <authorList>
            <person name="Bi X."/>
            <person name="Wang K."/>
            <person name="Yang L."/>
            <person name="Pan H."/>
            <person name="Jiang H."/>
            <person name="Wei Q."/>
            <person name="Fang M."/>
            <person name="Yu H."/>
            <person name="Zhu C."/>
            <person name="Cai Y."/>
            <person name="He Y."/>
            <person name="Gan X."/>
            <person name="Zeng H."/>
            <person name="Yu D."/>
            <person name="Zhu Y."/>
            <person name="Jiang H."/>
            <person name="Qiu Q."/>
            <person name="Yang H."/>
            <person name="Zhang Y.E."/>
            <person name="Wang W."/>
            <person name="Zhu M."/>
            <person name="He S."/>
            <person name="Zhang G."/>
        </authorList>
    </citation>
    <scope>NUCLEOTIDE SEQUENCE [LARGE SCALE GENOMIC DNA]</scope>
    <source>
        <strain evidence="12">Bchr_013</strain>
    </source>
</reference>
<dbReference type="GO" id="GO:0031929">
    <property type="term" value="P:TOR signaling"/>
    <property type="evidence" value="ECO:0007669"/>
    <property type="project" value="TreeGrafter"/>
</dbReference>
<dbReference type="InterPro" id="IPR006571">
    <property type="entry name" value="TLDc_dom"/>
</dbReference>
<dbReference type="Proteomes" id="UP000886611">
    <property type="component" value="Unassembled WGS sequence"/>
</dbReference>
<evidence type="ECO:0000259" key="11">
    <source>
        <dbReference type="PROSITE" id="PS51886"/>
    </source>
</evidence>
<dbReference type="PANTHER" id="PTHR23354:SF131">
    <property type="entry name" value="MTOR-ASSOCIATED PROTEIN MEAK7"/>
    <property type="match status" value="1"/>
</dbReference>
<comment type="caution">
    <text evidence="12">The sequence shown here is derived from an EMBL/GenBank/DDBJ whole genome shotgun (WGS) entry which is preliminary data.</text>
</comment>
<evidence type="ECO:0000256" key="5">
    <source>
        <dbReference type="ARBA" id="ARBA00023136"/>
    </source>
</evidence>
<evidence type="ECO:0000256" key="8">
    <source>
        <dbReference type="ARBA" id="ARBA00041780"/>
    </source>
</evidence>
<dbReference type="GO" id="GO:0005764">
    <property type="term" value="C:lysosome"/>
    <property type="evidence" value="ECO:0007669"/>
    <property type="project" value="UniProtKB-SubCell"/>
</dbReference>
<dbReference type="PANTHER" id="PTHR23354">
    <property type="entry name" value="NUCLEOLAR PROTEIN 7/ESTROGEN RECEPTOR COACTIVATOR-RELATED"/>
    <property type="match status" value="1"/>
</dbReference>
<dbReference type="EMBL" id="JAATIS010000147">
    <property type="protein sequence ID" value="KAG2469842.1"/>
    <property type="molecule type" value="Genomic_DNA"/>
</dbReference>
<evidence type="ECO:0000313" key="13">
    <source>
        <dbReference type="Proteomes" id="UP000886611"/>
    </source>
</evidence>
<proteinExistence type="predicted"/>
<evidence type="ECO:0000256" key="3">
    <source>
        <dbReference type="ARBA" id="ARBA00004496"/>
    </source>
</evidence>
<evidence type="ECO:0000256" key="10">
    <source>
        <dbReference type="SAM" id="MobiDB-lite"/>
    </source>
</evidence>
<keyword evidence="4" id="KW-0963">Cytoplasm</keyword>